<evidence type="ECO:0000313" key="2">
    <source>
        <dbReference type="Proteomes" id="UP000265882"/>
    </source>
</evidence>
<dbReference type="Proteomes" id="UP000265882">
    <property type="component" value="Unassembled WGS sequence"/>
</dbReference>
<dbReference type="PANTHER" id="PTHR30267:SF2">
    <property type="entry name" value="PROTEIN PRKA"/>
    <property type="match status" value="1"/>
</dbReference>
<reference evidence="1 2" key="1">
    <citation type="journal article" date="2017" name="ISME J.">
        <title>Energy and carbon metabolisms in a deep terrestrial subsurface fluid microbial community.</title>
        <authorList>
            <person name="Momper L."/>
            <person name="Jungbluth S.P."/>
            <person name="Lee M.D."/>
            <person name="Amend J.P."/>
        </authorList>
    </citation>
    <scope>NUCLEOTIDE SEQUENCE [LARGE SCALE GENOMIC DNA]</scope>
    <source>
        <strain evidence="1">SURF_5</strain>
    </source>
</reference>
<dbReference type="InterPro" id="IPR027417">
    <property type="entry name" value="P-loop_NTPase"/>
</dbReference>
<dbReference type="FunFam" id="3.40.50.300:FF:000841">
    <property type="entry name" value="Magnesium protoporphyrin chelatase"/>
    <property type="match status" value="1"/>
</dbReference>
<gene>
    <name evidence="1" type="ORF">C4520_01225</name>
</gene>
<evidence type="ECO:0000313" key="1">
    <source>
        <dbReference type="EMBL" id="RJP26077.1"/>
    </source>
</evidence>
<dbReference type="SUPFAM" id="SSF52540">
    <property type="entry name" value="P-loop containing nucleoside triphosphate hydrolases"/>
    <property type="match status" value="1"/>
</dbReference>
<dbReference type="Gene3D" id="3.40.50.300">
    <property type="entry name" value="P-loop containing nucleotide triphosphate hydrolases"/>
    <property type="match status" value="1"/>
</dbReference>
<dbReference type="AlphaFoldDB" id="A0A3A4P019"/>
<dbReference type="GO" id="GO:0004672">
    <property type="term" value="F:protein kinase activity"/>
    <property type="evidence" value="ECO:0007669"/>
    <property type="project" value="TreeGrafter"/>
</dbReference>
<accession>A0A3A4P019</accession>
<proteinExistence type="predicted"/>
<name>A0A3A4P019_ABYX5</name>
<protein>
    <submittedName>
        <fullName evidence="1">Magnesium chelatase</fullName>
    </submittedName>
</protein>
<dbReference type="EMBL" id="QZKU01000013">
    <property type="protein sequence ID" value="RJP26077.1"/>
    <property type="molecule type" value="Genomic_DNA"/>
</dbReference>
<organism evidence="1 2">
    <name type="scientific">Abyssobacteria bacterium (strain SURF_5)</name>
    <dbReference type="NCBI Taxonomy" id="2093360"/>
    <lineage>
        <taxon>Bacteria</taxon>
        <taxon>Pseudomonadati</taxon>
        <taxon>Candidatus Hydrogenedentota</taxon>
        <taxon>Candidatus Abyssobacteria</taxon>
    </lineage>
</organism>
<dbReference type="PANTHER" id="PTHR30267">
    <property type="entry name" value="PROTEIN KINASE PRKA"/>
    <property type="match status" value="1"/>
</dbReference>
<comment type="caution">
    <text evidence="1">The sequence shown here is derived from an EMBL/GenBank/DDBJ whole genome shotgun (WGS) entry which is preliminary data.</text>
</comment>
<sequence length="464" mass="52479">MKPKTLKELRKSRYRILSVREEMRKNLIAKLKRGEPLFSDIVGYEYTVIPQLENAILSGHDMIFLGERGQAKSRLIRNLIHLLDEEIPIVKGCEINDHPFAPICTSCRKKARELGDALEIEWIGRDRRYAEKLATPDVTVADLIGEVDPIKVAEGKYLSDEEVIHFGLIPRVNRGIFSVNELPDLAEKVQVGLFNIMQERDVQIKGFLVRLNLDVLIVASANPEDYTNRGRIITPLKDRYSSQIRTHYPSNQDVEARIVEQERRRFDENGYVVVLPEFMRDILTQITFLARQNPDVNQHSGVSVRMSISNTECLLSNAEKRAIRLGEKEAVPRISDLPSIVSSTSGKLELESFSFDGKEDRLVNHLISAAIKETFDKYFNISSLGEVVKAFHDGATAVVSDSLESEQYLQQFSEIEALESAARSLCGDCTPAMYASAAEFILEGLYLHQQIHKESVGGKLRYKG</sequence>